<dbReference type="InterPro" id="IPR011051">
    <property type="entry name" value="RmlC_Cupin_sf"/>
</dbReference>
<dbReference type="AlphaFoldDB" id="A0A126QWW2"/>
<reference evidence="6" key="2">
    <citation type="submission" date="2016-02" db="EMBL/GenBank/DDBJ databases">
        <title>The draft genome sequence of the rumen methanogen Methanobrevibacter olleyae YLM1.</title>
        <authorList>
            <consortium name="New Zealand Agricultural Greenhouse Gas Research Centre/Pastoral Greenhouse Gas Research Consortium"/>
            <person name="Kelly W.J."/>
            <person name="Li D."/>
            <person name="Lambie S.C."/>
            <person name="Attwood G.T."/>
            <person name="Altermann E."/>
            <person name="Leahy S.C."/>
        </authorList>
    </citation>
    <scope>NUCLEOTIDE SEQUENCE [LARGE SCALE GENOMIC DNA]</scope>
    <source>
        <strain evidence="6">YLM1</strain>
    </source>
</reference>
<comment type="similarity">
    <text evidence="1 2">Belongs to the pirin family.</text>
</comment>
<dbReference type="Pfam" id="PF05726">
    <property type="entry name" value="Pirin_C"/>
    <property type="match status" value="1"/>
</dbReference>
<evidence type="ECO:0000313" key="5">
    <source>
        <dbReference type="EMBL" id="AMK14653.1"/>
    </source>
</evidence>
<dbReference type="PANTHER" id="PTHR13903:SF8">
    <property type="entry name" value="PIRIN"/>
    <property type="match status" value="1"/>
</dbReference>
<dbReference type="PIRSF" id="PIRSF006232">
    <property type="entry name" value="Pirin"/>
    <property type="match status" value="1"/>
</dbReference>
<dbReference type="PATRIC" id="fig|294671.3.peg.92"/>
<gene>
    <name evidence="5" type="ORF">YLM1_0093</name>
</gene>
<evidence type="ECO:0000256" key="2">
    <source>
        <dbReference type="RuleBase" id="RU003457"/>
    </source>
</evidence>
<dbReference type="SUPFAM" id="SSF51182">
    <property type="entry name" value="RmlC-like cupins"/>
    <property type="match status" value="1"/>
</dbReference>
<sequence>MICINHDTICIRGESMMRKVVHQTKGHKEIDGAGVHLVRVLGNQTTDIHDPFLMLDAFDSRNPSDYTAGFPMHPHRGIETVSFISKGEMLHRDHLGTEAVIYDGEAQWLTAGSGAEHEEFPGGERILGTQMWLNLPAKDKMTAPPAYHSIDKDEIKEFPLDGGILRLVTGEYNNEKAWQGKYLPLDFYDIHLEPNAKVEIPVQEGWSAFVFTLVGDVEISETLVEEKTAAKLSDGNHIILETKDKTAEVLLYSSKRLDEPVAWAGPIVMNTIEELNQAFDDLQEGRFIKEQTEY</sequence>
<accession>A0A126QWW2</accession>
<keyword evidence="6" id="KW-1185">Reference proteome</keyword>
<evidence type="ECO:0000313" key="6">
    <source>
        <dbReference type="Proteomes" id="UP000066376"/>
    </source>
</evidence>
<evidence type="ECO:0000259" key="4">
    <source>
        <dbReference type="Pfam" id="PF05726"/>
    </source>
</evidence>
<dbReference type="Gene3D" id="2.60.120.10">
    <property type="entry name" value="Jelly Rolls"/>
    <property type="match status" value="2"/>
</dbReference>
<dbReference type="KEGG" id="mol:YLM1_0093"/>
<dbReference type="InterPro" id="IPR014710">
    <property type="entry name" value="RmlC-like_jellyroll"/>
</dbReference>
<dbReference type="InterPro" id="IPR003829">
    <property type="entry name" value="Pirin_N_dom"/>
</dbReference>
<reference evidence="5 6" key="1">
    <citation type="journal article" date="2016" name="Genome Announc.">
        <title>Draft Genome Sequence of the Rumen Methanogen Methanobrevibacter olleyae YLM1.</title>
        <authorList>
            <person name="Kelly W.J."/>
            <person name="Li D."/>
            <person name="Lambie S.C."/>
            <person name="Cox F."/>
            <person name="Attwood G.T."/>
            <person name="Altermann E."/>
            <person name="Leahy S.C."/>
        </authorList>
    </citation>
    <scope>NUCLEOTIDE SEQUENCE [LARGE SCALE GENOMIC DNA]</scope>
    <source>
        <strain evidence="5 6">YLM1</strain>
    </source>
</reference>
<dbReference type="CDD" id="cd02909">
    <property type="entry name" value="cupin_pirin_N"/>
    <property type="match status" value="1"/>
</dbReference>
<evidence type="ECO:0000256" key="1">
    <source>
        <dbReference type="ARBA" id="ARBA00008416"/>
    </source>
</evidence>
<feature type="domain" description="Pirin N-terminal" evidence="3">
    <location>
        <begin position="37"/>
        <end position="133"/>
    </location>
</feature>
<dbReference type="Pfam" id="PF02678">
    <property type="entry name" value="Pirin"/>
    <property type="match status" value="1"/>
</dbReference>
<protein>
    <submittedName>
        <fullName evidence="5">Pirin family protein</fullName>
    </submittedName>
</protein>
<dbReference type="InterPro" id="IPR012093">
    <property type="entry name" value="Pirin"/>
</dbReference>
<dbReference type="EMBL" id="CP014265">
    <property type="protein sequence ID" value="AMK14653.1"/>
    <property type="molecule type" value="Genomic_DNA"/>
</dbReference>
<proteinExistence type="inferred from homology"/>
<organism evidence="5 6">
    <name type="scientific">Methanobrevibacter olleyae</name>
    <dbReference type="NCBI Taxonomy" id="294671"/>
    <lineage>
        <taxon>Archaea</taxon>
        <taxon>Methanobacteriati</taxon>
        <taxon>Methanobacteriota</taxon>
        <taxon>Methanomada group</taxon>
        <taxon>Methanobacteria</taxon>
        <taxon>Methanobacteriales</taxon>
        <taxon>Methanobacteriaceae</taxon>
        <taxon>Methanobrevibacter</taxon>
    </lineage>
</organism>
<dbReference type="PANTHER" id="PTHR13903">
    <property type="entry name" value="PIRIN-RELATED"/>
    <property type="match status" value="1"/>
</dbReference>
<feature type="domain" description="Pirin C-terminal" evidence="4">
    <location>
        <begin position="188"/>
        <end position="287"/>
    </location>
</feature>
<dbReference type="InterPro" id="IPR008778">
    <property type="entry name" value="Pirin_C_dom"/>
</dbReference>
<dbReference type="Proteomes" id="UP000066376">
    <property type="component" value="Chromosome"/>
</dbReference>
<dbReference type="CDD" id="cd02247">
    <property type="entry name" value="cupin_pirin_C"/>
    <property type="match status" value="1"/>
</dbReference>
<name>A0A126QWW2_METOL</name>
<evidence type="ECO:0000259" key="3">
    <source>
        <dbReference type="Pfam" id="PF02678"/>
    </source>
</evidence>